<evidence type="ECO:0000313" key="2">
    <source>
        <dbReference type="Proteomes" id="UP000019678"/>
    </source>
</evidence>
<proteinExistence type="predicted"/>
<evidence type="ECO:0008006" key="3">
    <source>
        <dbReference type="Google" id="ProtNLM"/>
    </source>
</evidence>
<dbReference type="EMBL" id="ASRX01000035">
    <property type="protein sequence ID" value="EYF04338.1"/>
    <property type="molecule type" value="Genomic_DNA"/>
</dbReference>
<gene>
    <name evidence="1" type="ORF">CAP_4602</name>
</gene>
<dbReference type="STRING" id="1192034.CAP_4602"/>
<dbReference type="AlphaFoldDB" id="A0A017T4Y5"/>
<organism evidence="1 2">
    <name type="scientific">Chondromyces apiculatus DSM 436</name>
    <dbReference type="NCBI Taxonomy" id="1192034"/>
    <lineage>
        <taxon>Bacteria</taxon>
        <taxon>Pseudomonadati</taxon>
        <taxon>Myxococcota</taxon>
        <taxon>Polyangia</taxon>
        <taxon>Polyangiales</taxon>
        <taxon>Polyangiaceae</taxon>
        <taxon>Chondromyces</taxon>
    </lineage>
</organism>
<keyword evidence="2" id="KW-1185">Reference proteome</keyword>
<dbReference type="Proteomes" id="UP000019678">
    <property type="component" value="Unassembled WGS sequence"/>
</dbReference>
<accession>A0A017T4Y5</accession>
<reference evidence="1 2" key="1">
    <citation type="submission" date="2013-05" db="EMBL/GenBank/DDBJ databases">
        <title>Genome assembly of Chondromyces apiculatus DSM 436.</title>
        <authorList>
            <person name="Sharma G."/>
            <person name="Khatri I."/>
            <person name="Kaur C."/>
            <person name="Mayilraj S."/>
            <person name="Subramanian S."/>
        </authorList>
    </citation>
    <scope>NUCLEOTIDE SEQUENCE [LARGE SCALE GENOMIC DNA]</scope>
    <source>
        <strain evidence="1 2">DSM 436</strain>
    </source>
</reference>
<protein>
    <recommendedName>
        <fullName evidence="3">Cytochrome C Planctomycete-type domain-containing protein</fullName>
    </recommendedName>
</protein>
<name>A0A017T4Y5_9BACT</name>
<sequence>MAGPPGCPGPGPALLYRIRVAGDHRRSSWKMVVTLGERADRTMYLGVAAFYAPSSAVAWPAMSQPPRVPHASRPPTLSRSARLSRALRLSLAGLALSAAGAILAVVQVSGCSVGDQFCREGFSAQPGSKAADCPYGEKGGPTRENISCPVPPKPAVCRYVWSQVYAVLDDPSKGACTTQGCHGEGGTLGDGLAIPSGNAVSAWSVLTTYESDVKGKYINPGSPTESWIVCNVQGSEEGGSPMPKPNGLLEEADVQMVRDWFACWRDSPAEYGQNAAPIEGVGGAGGGAGGAGGAGGGP</sequence>
<comment type="caution">
    <text evidence="1">The sequence shown here is derived from an EMBL/GenBank/DDBJ whole genome shotgun (WGS) entry which is preliminary data.</text>
</comment>
<evidence type="ECO:0000313" key="1">
    <source>
        <dbReference type="EMBL" id="EYF04338.1"/>
    </source>
</evidence>